<keyword evidence="3 8" id="KW-0812">Transmembrane</keyword>
<gene>
    <name evidence="10" type="ORF">BegalDRAFT_2871</name>
</gene>
<dbReference type="Pfam" id="PF07228">
    <property type="entry name" value="SpoIIE"/>
    <property type="match status" value="1"/>
</dbReference>
<dbReference type="InterPro" id="IPR029151">
    <property type="entry name" value="Sensor-like_sf"/>
</dbReference>
<keyword evidence="6 8" id="KW-0472">Membrane</keyword>
<protein>
    <submittedName>
        <fullName evidence="10">Serine phosphatase RsbU, regulator of sigma subunit</fullName>
    </submittedName>
</protein>
<dbReference type="Gene3D" id="3.30.450.20">
    <property type="entry name" value="PAS domain"/>
    <property type="match status" value="1"/>
</dbReference>
<dbReference type="Pfam" id="PF00672">
    <property type="entry name" value="HAMP"/>
    <property type="match status" value="1"/>
</dbReference>
<sequence length="687" mass="77476">MLPTTALVLIAVGLAGYLSFQSGQVAISSVVAQLRDELNARIQQHLDSYLAMPPHLNHQTAQAFKMGLLSTDKPFALTQHFATQIQEKQGIPYIYFGKNNGQFFGINTDTTPLSYELASDSYPFTVESYNSDDALNPILSPKKQILVDFDSRQRPWYQAAVRANKPVWSEIYSFLPKQELGITHSQSIFSNTGEFLGVAGVDLTLSQISQFLRTLDLYTHGEMFIIEPNGAIIASTTQALTNAKTGEERLFLGQSDNALLRHIAEQLAQDNILLSALKTSTQLDINLGQEKYFLQLSPLENPNLPRWIIGVVLPEDIFMATIHRNTYLTLWIWGFALILSLILTGVFSRRIIKPIDYLKSAVQALANGNWSQPLPALRRQDEIGDLARSFHSMAEQLKNVFDTLETRVAERTLELAQANQEINLLNQQLKAENMRMSTELAITREIQHMVLPRLEELEQVAELEIAVFMEAATEVGGDYYDVLQHQNYVKIGIGDVTGHGLESGVLMLMVQTAIRTLQMSNINDPKLFLSILNQVIYRNVQRMNSDKNLTLSVLDYADGKVLLSGQHEIVLWVKDNGEIERIDTFELGFILGIEPDIGAWVNQREIDLKAGEGLVLYTDGITEARNLEKQLYGIERLCRLITQYWTTSRHVEQIKQAIIDDLYQYLEGQPLKDDVTLIILKRCAMSD</sequence>
<dbReference type="InterPro" id="IPR052016">
    <property type="entry name" value="Bact_Sigma-Reg"/>
</dbReference>
<dbReference type="GO" id="GO:0007165">
    <property type="term" value="P:signal transduction"/>
    <property type="evidence" value="ECO:0007669"/>
    <property type="project" value="InterPro"/>
</dbReference>
<dbReference type="InterPro" id="IPR003660">
    <property type="entry name" value="HAMP_dom"/>
</dbReference>
<evidence type="ECO:0000256" key="1">
    <source>
        <dbReference type="ARBA" id="ARBA00004651"/>
    </source>
</evidence>
<evidence type="ECO:0000256" key="5">
    <source>
        <dbReference type="ARBA" id="ARBA00022989"/>
    </source>
</evidence>
<proteinExistence type="predicted"/>
<dbReference type="eggNOG" id="COG3850">
    <property type="taxonomic scope" value="Bacteria"/>
</dbReference>
<dbReference type="GO" id="GO:0016791">
    <property type="term" value="F:phosphatase activity"/>
    <property type="evidence" value="ECO:0007669"/>
    <property type="project" value="TreeGrafter"/>
</dbReference>
<keyword evidence="7" id="KW-0175">Coiled coil</keyword>
<dbReference type="InterPro" id="IPR001932">
    <property type="entry name" value="PPM-type_phosphatase-like_dom"/>
</dbReference>
<dbReference type="CDD" id="cd06225">
    <property type="entry name" value="HAMP"/>
    <property type="match status" value="1"/>
</dbReference>
<dbReference type="AlphaFoldDB" id="I3CJB0"/>
<dbReference type="STRING" id="395493.BegalDRAFT_2871"/>
<dbReference type="eggNOG" id="COG2208">
    <property type="taxonomic scope" value="Bacteria"/>
</dbReference>
<dbReference type="RefSeq" id="WP_002691105.1">
    <property type="nucleotide sequence ID" value="NZ_JH600070.1"/>
</dbReference>
<evidence type="ECO:0000256" key="6">
    <source>
        <dbReference type="ARBA" id="ARBA00023136"/>
    </source>
</evidence>
<dbReference type="CDD" id="cd12913">
    <property type="entry name" value="PDC1_MCP_like"/>
    <property type="match status" value="1"/>
</dbReference>
<evidence type="ECO:0000313" key="10">
    <source>
        <dbReference type="EMBL" id="EIJ43703.1"/>
    </source>
</evidence>
<feature type="domain" description="HAMP" evidence="9">
    <location>
        <begin position="349"/>
        <end position="402"/>
    </location>
</feature>
<dbReference type="PROSITE" id="PS50885">
    <property type="entry name" value="HAMP"/>
    <property type="match status" value="1"/>
</dbReference>
<dbReference type="HOGENOM" id="CLU_000445_114_10_6"/>
<dbReference type="SUPFAM" id="SSF103190">
    <property type="entry name" value="Sensory domain-like"/>
    <property type="match status" value="1"/>
</dbReference>
<dbReference type="InterPro" id="IPR036457">
    <property type="entry name" value="PPM-type-like_dom_sf"/>
</dbReference>
<keyword evidence="11" id="KW-1185">Reference proteome</keyword>
<evidence type="ECO:0000313" key="11">
    <source>
        <dbReference type="Proteomes" id="UP000005744"/>
    </source>
</evidence>
<evidence type="ECO:0000256" key="8">
    <source>
        <dbReference type="SAM" id="Phobius"/>
    </source>
</evidence>
<dbReference type="Gene3D" id="6.10.340.10">
    <property type="match status" value="1"/>
</dbReference>
<reference evidence="10 11" key="1">
    <citation type="submission" date="2011-11" db="EMBL/GenBank/DDBJ databases">
        <title>Improved High-Quality Draft sequence of Beggiatoa alba B18lD.</title>
        <authorList>
            <consortium name="US DOE Joint Genome Institute"/>
            <person name="Lucas S."/>
            <person name="Han J."/>
            <person name="Lapidus A."/>
            <person name="Cheng J.-F."/>
            <person name="Goodwin L."/>
            <person name="Pitluck S."/>
            <person name="Peters L."/>
            <person name="Mikhailova N."/>
            <person name="Held B."/>
            <person name="Detter J.C."/>
            <person name="Han C."/>
            <person name="Tapia R."/>
            <person name="Land M."/>
            <person name="Hauser L."/>
            <person name="Kyrpides N."/>
            <person name="Ivanova N."/>
            <person name="Pagani I."/>
            <person name="Samuel K."/>
            <person name="Teske A."/>
            <person name="Mueller J."/>
            <person name="Woyke T."/>
        </authorList>
    </citation>
    <scope>NUCLEOTIDE SEQUENCE [LARGE SCALE GENOMIC DNA]</scope>
    <source>
        <strain evidence="10 11">B18LD</strain>
    </source>
</reference>
<organism evidence="10 11">
    <name type="scientific">Beggiatoa alba B18LD</name>
    <dbReference type="NCBI Taxonomy" id="395493"/>
    <lineage>
        <taxon>Bacteria</taxon>
        <taxon>Pseudomonadati</taxon>
        <taxon>Pseudomonadota</taxon>
        <taxon>Gammaproteobacteria</taxon>
        <taxon>Thiotrichales</taxon>
        <taxon>Thiotrichaceae</taxon>
        <taxon>Beggiatoa</taxon>
    </lineage>
</organism>
<dbReference type="PANTHER" id="PTHR43156">
    <property type="entry name" value="STAGE II SPORULATION PROTEIN E-RELATED"/>
    <property type="match status" value="1"/>
</dbReference>
<evidence type="ECO:0000259" key="9">
    <source>
        <dbReference type="PROSITE" id="PS50885"/>
    </source>
</evidence>
<feature type="coiled-coil region" evidence="7">
    <location>
        <begin position="401"/>
        <end position="439"/>
    </location>
</feature>
<dbReference type="InterPro" id="IPR033479">
    <property type="entry name" value="dCache_1"/>
</dbReference>
<dbReference type="PANTHER" id="PTHR43156:SF2">
    <property type="entry name" value="STAGE II SPORULATION PROTEIN E"/>
    <property type="match status" value="1"/>
</dbReference>
<dbReference type="SUPFAM" id="SSF158472">
    <property type="entry name" value="HAMP domain-like"/>
    <property type="match status" value="1"/>
</dbReference>
<dbReference type="EMBL" id="JH600070">
    <property type="protein sequence ID" value="EIJ43703.1"/>
    <property type="molecule type" value="Genomic_DNA"/>
</dbReference>
<dbReference type="Proteomes" id="UP000005744">
    <property type="component" value="Unassembled WGS sequence"/>
</dbReference>
<keyword evidence="2" id="KW-1003">Cell membrane</keyword>
<dbReference type="SMART" id="SM00331">
    <property type="entry name" value="PP2C_SIG"/>
    <property type="match status" value="1"/>
</dbReference>
<evidence type="ECO:0000256" key="7">
    <source>
        <dbReference type="SAM" id="Coils"/>
    </source>
</evidence>
<name>I3CJB0_9GAMM</name>
<keyword evidence="5 8" id="KW-1133">Transmembrane helix</keyword>
<feature type="transmembrane region" description="Helical" evidence="8">
    <location>
        <begin position="328"/>
        <end position="347"/>
    </location>
</feature>
<evidence type="ECO:0000256" key="4">
    <source>
        <dbReference type="ARBA" id="ARBA00022801"/>
    </source>
</evidence>
<dbReference type="Pfam" id="PF02743">
    <property type="entry name" value="dCache_1"/>
    <property type="match status" value="1"/>
</dbReference>
<evidence type="ECO:0000256" key="2">
    <source>
        <dbReference type="ARBA" id="ARBA00022475"/>
    </source>
</evidence>
<comment type="subcellular location">
    <subcellularLocation>
        <location evidence="1">Cell membrane</location>
        <topology evidence="1">Multi-pass membrane protein</topology>
    </subcellularLocation>
</comment>
<evidence type="ECO:0000256" key="3">
    <source>
        <dbReference type="ARBA" id="ARBA00022692"/>
    </source>
</evidence>
<dbReference type="Gene3D" id="3.60.40.10">
    <property type="entry name" value="PPM-type phosphatase domain"/>
    <property type="match status" value="1"/>
</dbReference>
<accession>I3CJB0</accession>
<dbReference type="SMART" id="SM00304">
    <property type="entry name" value="HAMP"/>
    <property type="match status" value="1"/>
</dbReference>
<dbReference type="GO" id="GO:0005886">
    <property type="term" value="C:plasma membrane"/>
    <property type="evidence" value="ECO:0007669"/>
    <property type="project" value="UniProtKB-SubCell"/>
</dbReference>
<keyword evidence="4" id="KW-0378">Hydrolase</keyword>